<dbReference type="Pfam" id="PF01535">
    <property type="entry name" value="PPR"/>
    <property type="match status" value="1"/>
</dbReference>
<evidence type="ECO:0008006" key="5">
    <source>
        <dbReference type="Google" id="ProtNLM"/>
    </source>
</evidence>
<organism evidence="3 4">
    <name type="scientific">Chaetoceros tenuissimus</name>
    <dbReference type="NCBI Taxonomy" id="426638"/>
    <lineage>
        <taxon>Eukaryota</taxon>
        <taxon>Sar</taxon>
        <taxon>Stramenopiles</taxon>
        <taxon>Ochrophyta</taxon>
        <taxon>Bacillariophyta</taxon>
        <taxon>Coscinodiscophyceae</taxon>
        <taxon>Chaetocerotophycidae</taxon>
        <taxon>Chaetocerotales</taxon>
        <taxon>Chaetocerotaceae</taxon>
        <taxon>Chaetoceros</taxon>
    </lineage>
</organism>
<evidence type="ECO:0000313" key="4">
    <source>
        <dbReference type="Proteomes" id="UP001054902"/>
    </source>
</evidence>
<dbReference type="PANTHER" id="PTHR47933:SF11">
    <property type="entry name" value="PENTATRICOPEPTIDE REPEAT-CONTAINING PROTEIN 2"/>
    <property type="match status" value="1"/>
</dbReference>
<feature type="repeat" description="PPR" evidence="2">
    <location>
        <begin position="355"/>
        <end position="385"/>
    </location>
</feature>
<feature type="repeat" description="PPR" evidence="2">
    <location>
        <begin position="582"/>
        <end position="616"/>
    </location>
</feature>
<dbReference type="InterPro" id="IPR051240">
    <property type="entry name" value="Mito_RNA-Proc/Resp"/>
</dbReference>
<dbReference type="Gene3D" id="1.25.40.10">
    <property type="entry name" value="Tetratricopeptide repeat domain"/>
    <property type="match status" value="5"/>
</dbReference>
<accession>A0AAD3D9P6</accession>
<evidence type="ECO:0000256" key="2">
    <source>
        <dbReference type="PROSITE-ProRule" id="PRU00708"/>
    </source>
</evidence>
<dbReference type="Pfam" id="PF13812">
    <property type="entry name" value="PPR_3"/>
    <property type="match status" value="3"/>
</dbReference>
<dbReference type="Proteomes" id="UP001054902">
    <property type="component" value="Unassembled WGS sequence"/>
</dbReference>
<dbReference type="AlphaFoldDB" id="A0AAD3D9P6"/>
<sequence>MLHEGCSLTIPIKQIRYGSLATKHITHINLSMDRNAAFSLNGRIDTKKNFGNSGNKNQNRDMRAKLLRDKYEFQKERFFKIKKSDDKISQRSYESLLALSAATNEWETYDMVFHEMTLSDFEIESGTYTSILKECYSTGNGAAALKVLESMQSSSSTIKPDQEHFRLSILALCRNNKTEKGSWKQALRLIHLAAAAIENGEINGDPVRADAYNEIIHCMGEDSRWEDALDLLTLMEEGTGFHALPNLATYDRILESLTSNNQIEAATDQVLSMAEGSTIRPTVYSIEIVLSSILRNRGRVDLKRALKLVDKMHECKIAAPTVLYNRIISACAKAKQLEAASDIFYKMKDQNIAPDTVTYNSLISAAANAGRTNAALRIFDLCRKDTGTDIITYTNTIRACAKSKMSKKAIQLLENAKRSNMQMDAFIYTAAIDACAKANKFQDALNLLADMKEMNVQPNEYTYSAVITACGNCGELESVLELLEQMKNKDMKISTITYNAVISALSKAAKKNIKGDTETKTDSQELWKLSLKLLEEMKSNRVWPDLYTYSGVLSCCASGGCYEEALHIIKTMQNGPPRVRPNKIAYTAAISACARAGECSHALKLFVDMKADRIKCDIVTCNTVLSAFTNSGKPDLALAMWNDMCGKGKGEYVTARDNIKPDIVTVTSVIGCLEKFRDQENYEEEIDSIFRDAVEMQILFPKDTMDTQFEIDLSGMSLPVARAAVRYVICKIVEEEKTHDLNLITGIGRSHLNDTALREFVQDILQTDFDPPLKSTLMERAKGVVIVAKETIQDWKNASPVA</sequence>
<keyword evidence="1" id="KW-0677">Repeat</keyword>
<gene>
    <name evidence="3" type="ORF">CTEN210_16983</name>
</gene>
<dbReference type="GO" id="GO:0003729">
    <property type="term" value="F:mRNA binding"/>
    <property type="evidence" value="ECO:0007669"/>
    <property type="project" value="TreeGrafter"/>
</dbReference>
<feature type="repeat" description="PPR" evidence="2">
    <location>
        <begin position="617"/>
        <end position="651"/>
    </location>
</feature>
<feature type="repeat" description="PPR" evidence="2">
    <location>
        <begin position="424"/>
        <end position="458"/>
    </location>
</feature>
<name>A0AAD3D9P6_9STRA</name>
<keyword evidence="4" id="KW-1185">Reference proteome</keyword>
<dbReference type="NCBIfam" id="TIGR00756">
    <property type="entry name" value="PPR"/>
    <property type="match status" value="8"/>
</dbReference>
<comment type="caution">
    <text evidence="3">The sequence shown here is derived from an EMBL/GenBank/DDBJ whole genome shotgun (WGS) entry which is preliminary data.</text>
</comment>
<reference evidence="3 4" key="1">
    <citation type="journal article" date="2021" name="Sci. Rep.">
        <title>The genome of the diatom Chaetoceros tenuissimus carries an ancient integrated fragment of an extant virus.</title>
        <authorList>
            <person name="Hongo Y."/>
            <person name="Kimura K."/>
            <person name="Takaki Y."/>
            <person name="Yoshida Y."/>
            <person name="Baba S."/>
            <person name="Kobayashi G."/>
            <person name="Nagasaki K."/>
            <person name="Hano T."/>
            <person name="Tomaru Y."/>
        </authorList>
    </citation>
    <scope>NUCLEOTIDE SEQUENCE [LARGE SCALE GENOMIC DNA]</scope>
    <source>
        <strain evidence="3 4">NIES-3715</strain>
    </source>
</reference>
<dbReference type="InterPro" id="IPR011990">
    <property type="entry name" value="TPR-like_helical_dom_sf"/>
</dbReference>
<proteinExistence type="predicted"/>
<feature type="repeat" description="PPR" evidence="2">
    <location>
        <begin position="389"/>
        <end position="423"/>
    </location>
</feature>
<evidence type="ECO:0000313" key="3">
    <source>
        <dbReference type="EMBL" id="GFH60507.1"/>
    </source>
</evidence>
<dbReference type="PANTHER" id="PTHR47933">
    <property type="entry name" value="PENTATRICOPEPTIDE REPEAT-CONTAINING PROTEIN 1, MITOCHONDRIAL"/>
    <property type="match status" value="1"/>
</dbReference>
<dbReference type="PROSITE" id="PS51375">
    <property type="entry name" value="PPR"/>
    <property type="match status" value="7"/>
</dbReference>
<protein>
    <recommendedName>
        <fullName evidence="5">Pentacotripeptide-repeat region of PRORP domain-containing protein</fullName>
    </recommendedName>
</protein>
<dbReference type="Pfam" id="PF13041">
    <property type="entry name" value="PPR_2"/>
    <property type="match status" value="2"/>
</dbReference>
<dbReference type="EMBL" id="BLLK01000069">
    <property type="protein sequence ID" value="GFH60507.1"/>
    <property type="molecule type" value="Genomic_DNA"/>
</dbReference>
<feature type="repeat" description="PPR" evidence="2">
    <location>
        <begin position="320"/>
        <end position="354"/>
    </location>
</feature>
<dbReference type="InterPro" id="IPR002885">
    <property type="entry name" value="PPR_rpt"/>
</dbReference>
<evidence type="ECO:0000256" key="1">
    <source>
        <dbReference type="ARBA" id="ARBA00022737"/>
    </source>
</evidence>
<feature type="repeat" description="PPR" evidence="2">
    <location>
        <begin position="459"/>
        <end position="493"/>
    </location>
</feature>